<dbReference type="RefSeq" id="WP_127680627.1">
    <property type="nucleotide sequence ID" value="NZ_SACM01000001.1"/>
</dbReference>
<dbReference type="EMBL" id="SACM01000001">
    <property type="protein sequence ID" value="RVT87945.1"/>
    <property type="molecule type" value="Genomic_DNA"/>
</dbReference>
<gene>
    <name evidence="2" type="ORF">EOD73_02710</name>
</gene>
<feature type="chain" id="PRO_5018662165" evidence="1">
    <location>
        <begin position="29"/>
        <end position="134"/>
    </location>
</feature>
<protein>
    <submittedName>
        <fullName evidence="2">DUF1425 domain-containing protein</fullName>
    </submittedName>
</protein>
<dbReference type="InterPro" id="IPR038483">
    <property type="entry name" value="YcfL-like_sf"/>
</dbReference>
<dbReference type="OrthoDB" id="9131561at2"/>
<dbReference type="AlphaFoldDB" id="A0A3S2WU43"/>
<organism evidence="2 3">
    <name type="scientific">Inhella crocodyli</name>
    <dbReference type="NCBI Taxonomy" id="2499851"/>
    <lineage>
        <taxon>Bacteria</taxon>
        <taxon>Pseudomonadati</taxon>
        <taxon>Pseudomonadota</taxon>
        <taxon>Betaproteobacteria</taxon>
        <taxon>Burkholderiales</taxon>
        <taxon>Sphaerotilaceae</taxon>
        <taxon>Inhella</taxon>
    </lineage>
</organism>
<evidence type="ECO:0000256" key="1">
    <source>
        <dbReference type="SAM" id="SignalP"/>
    </source>
</evidence>
<comment type="caution">
    <text evidence="2">The sequence shown here is derived from an EMBL/GenBank/DDBJ whole genome shotgun (WGS) entry which is preliminary data.</text>
</comment>
<dbReference type="Gene3D" id="2.60.40.3230">
    <property type="match status" value="1"/>
</dbReference>
<evidence type="ECO:0000313" key="2">
    <source>
        <dbReference type="EMBL" id="RVT87945.1"/>
    </source>
</evidence>
<sequence length="134" mass="14765">MKTFPWVRTAATAVTAAAALAMAQPVWAADDTTSPAIAAKLALRGEPQGIKVAEVRMQRKADVLVVQADFLNTKNQNRTVFYRFRWLDADGNVVGDGESWKQLQVYGQQTQTIKGVAAHSSVVDFRIEMNVEKN</sequence>
<keyword evidence="1" id="KW-0732">Signal</keyword>
<dbReference type="Proteomes" id="UP000288587">
    <property type="component" value="Unassembled WGS sequence"/>
</dbReference>
<accession>A0A3S2WU43</accession>
<dbReference type="CDD" id="cd09030">
    <property type="entry name" value="DUF1425"/>
    <property type="match status" value="1"/>
</dbReference>
<dbReference type="InterPro" id="IPR010824">
    <property type="entry name" value="DUF1425"/>
</dbReference>
<name>A0A3S2WU43_9BURK</name>
<feature type="signal peptide" evidence="1">
    <location>
        <begin position="1"/>
        <end position="28"/>
    </location>
</feature>
<reference evidence="2 3" key="1">
    <citation type="submission" date="2019-01" db="EMBL/GenBank/DDBJ databases">
        <authorList>
            <person name="Chen W.-M."/>
        </authorList>
    </citation>
    <scope>NUCLEOTIDE SEQUENCE [LARGE SCALE GENOMIC DNA]</scope>
    <source>
        <strain evidence="2 3">CCP-18</strain>
    </source>
</reference>
<proteinExistence type="predicted"/>
<keyword evidence="3" id="KW-1185">Reference proteome</keyword>
<dbReference type="Pfam" id="PF07233">
    <property type="entry name" value="DUF1425"/>
    <property type="match status" value="1"/>
</dbReference>
<evidence type="ECO:0000313" key="3">
    <source>
        <dbReference type="Proteomes" id="UP000288587"/>
    </source>
</evidence>